<dbReference type="GO" id="GO:0016301">
    <property type="term" value="F:kinase activity"/>
    <property type="evidence" value="ECO:0007669"/>
    <property type="project" value="UniProtKB-KW"/>
</dbReference>
<evidence type="ECO:0000256" key="8">
    <source>
        <dbReference type="ARBA" id="ARBA00022840"/>
    </source>
</evidence>
<evidence type="ECO:0000256" key="13">
    <source>
        <dbReference type="SAM" id="Phobius"/>
    </source>
</evidence>
<dbReference type="PROSITE" id="PS00794">
    <property type="entry name" value="HPPK"/>
    <property type="match status" value="1"/>
</dbReference>
<evidence type="ECO:0000256" key="9">
    <source>
        <dbReference type="ARBA" id="ARBA00022909"/>
    </source>
</evidence>
<dbReference type="CDD" id="cd00483">
    <property type="entry name" value="HPPK"/>
    <property type="match status" value="1"/>
</dbReference>
<evidence type="ECO:0000256" key="5">
    <source>
        <dbReference type="ARBA" id="ARBA00022679"/>
    </source>
</evidence>
<comment type="caution">
    <text evidence="15">The sequence shown here is derived from an EMBL/GenBank/DDBJ whole genome shotgun (WGS) entry which is preliminary data.</text>
</comment>
<evidence type="ECO:0000313" key="16">
    <source>
        <dbReference type="Proteomes" id="UP000541352"/>
    </source>
</evidence>
<keyword evidence="13" id="KW-0472">Membrane</keyword>
<keyword evidence="6" id="KW-0547">Nucleotide-binding</keyword>
<keyword evidence="8" id="KW-0067">ATP-binding</keyword>
<dbReference type="EC" id="2.7.6.3" evidence="3"/>
<protein>
    <recommendedName>
        <fullName evidence="4">2-amino-4-hydroxy-6-hydroxymethyldihydropteridine pyrophosphokinase</fullName>
        <ecNumber evidence="3">2.7.6.3</ecNumber>
    </recommendedName>
    <alternativeName>
        <fullName evidence="11">6-hydroxymethyl-7,8-dihydropterin pyrophosphokinase</fullName>
    </alternativeName>
    <alternativeName>
        <fullName evidence="12">7,8-dihydro-6-hydroxymethylpterin-pyrophosphokinase</fullName>
    </alternativeName>
</protein>
<dbReference type="AlphaFoldDB" id="A0A7W5ZJZ5"/>
<dbReference type="PANTHER" id="PTHR43071:SF1">
    <property type="entry name" value="2-AMINO-4-HYDROXY-6-HYDROXYMETHYLDIHYDROPTERIDINE PYROPHOSPHOKINASE"/>
    <property type="match status" value="1"/>
</dbReference>
<feature type="transmembrane region" description="Helical" evidence="13">
    <location>
        <begin position="12"/>
        <end position="32"/>
    </location>
</feature>
<dbReference type="GO" id="GO:0005524">
    <property type="term" value="F:ATP binding"/>
    <property type="evidence" value="ECO:0007669"/>
    <property type="project" value="UniProtKB-KW"/>
</dbReference>
<evidence type="ECO:0000256" key="12">
    <source>
        <dbReference type="ARBA" id="ARBA00033413"/>
    </source>
</evidence>
<reference evidence="15 16" key="1">
    <citation type="submission" date="2020-08" db="EMBL/GenBank/DDBJ databases">
        <title>Genomic Encyclopedia of Type Strains, Phase IV (KMG-IV): sequencing the most valuable type-strain genomes for metagenomic binning, comparative biology and taxonomic classification.</title>
        <authorList>
            <person name="Goeker M."/>
        </authorList>
    </citation>
    <scope>NUCLEOTIDE SEQUENCE [LARGE SCALE GENOMIC DNA]</scope>
    <source>
        <strain evidence="15 16">DSM 17976</strain>
    </source>
</reference>
<comment type="similarity">
    <text evidence="2">Belongs to the HPPK family.</text>
</comment>
<dbReference type="Pfam" id="PF01288">
    <property type="entry name" value="HPPK"/>
    <property type="match status" value="1"/>
</dbReference>
<keyword evidence="13" id="KW-0812">Transmembrane</keyword>
<dbReference type="GO" id="GO:0046654">
    <property type="term" value="P:tetrahydrofolate biosynthetic process"/>
    <property type="evidence" value="ECO:0007669"/>
    <property type="project" value="UniProtKB-UniPathway"/>
</dbReference>
<keyword evidence="9" id="KW-0289">Folate biosynthesis</keyword>
<evidence type="ECO:0000256" key="3">
    <source>
        <dbReference type="ARBA" id="ARBA00013253"/>
    </source>
</evidence>
<dbReference type="UniPathway" id="UPA00077">
    <property type="reaction ID" value="UER00155"/>
</dbReference>
<dbReference type="PANTHER" id="PTHR43071">
    <property type="entry name" value="2-AMINO-4-HYDROXY-6-HYDROXYMETHYLDIHYDROPTERIDINE PYROPHOSPHOKINASE"/>
    <property type="match status" value="1"/>
</dbReference>
<dbReference type="Proteomes" id="UP000541352">
    <property type="component" value="Unassembled WGS sequence"/>
</dbReference>
<evidence type="ECO:0000256" key="7">
    <source>
        <dbReference type="ARBA" id="ARBA00022777"/>
    </source>
</evidence>
<evidence type="ECO:0000256" key="11">
    <source>
        <dbReference type="ARBA" id="ARBA00029766"/>
    </source>
</evidence>
<keyword evidence="13" id="KW-1133">Transmembrane helix</keyword>
<proteinExistence type="inferred from homology"/>
<feature type="domain" description="7,8-dihydro-6-hydroxymethylpterin-pyrophosphokinase" evidence="14">
    <location>
        <begin position="123"/>
        <end position="134"/>
    </location>
</feature>
<keyword evidence="7 15" id="KW-0418">Kinase</keyword>
<comment type="function">
    <text evidence="10">Catalyzes the transfer of pyrophosphate from adenosine triphosphate (ATP) to 6-hydroxymethyl-7,8-dihydropterin, an enzymatic step in folate biosynthesis pathway.</text>
</comment>
<evidence type="ECO:0000256" key="6">
    <source>
        <dbReference type="ARBA" id="ARBA00022741"/>
    </source>
</evidence>
<organism evidence="15 16">
    <name type="scientific">Runella defluvii</name>
    <dbReference type="NCBI Taxonomy" id="370973"/>
    <lineage>
        <taxon>Bacteria</taxon>
        <taxon>Pseudomonadati</taxon>
        <taxon>Bacteroidota</taxon>
        <taxon>Cytophagia</taxon>
        <taxon>Cytophagales</taxon>
        <taxon>Spirosomataceae</taxon>
        <taxon>Runella</taxon>
    </lineage>
</organism>
<evidence type="ECO:0000256" key="1">
    <source>
        <dbReference type="ARBA" id="ARBA00005051"/>
    </source>
</evidence>
<keyword evidence="16" id="KW-1185">Reference proteome</keyword>
<evidence type="ECO:0000259" key="14">
    <source>
        <dbReference type="PROSITE" id="PS00794"/>
    </source>
</evidence>
<dbReference type="InterPro" id="IPR035907">
    <property type="entry name" value="Hppk_sf"/>
</dbReference>
<evidence type="ECO:0000256" key="2">
    <source>
        <dbReference type="ARBA" id="ARBA00005810"/>
    </source>
</evidence>
<dbReference type="Gene3D" id="3.30.70.560">
    <property type="entry name" value="7,8-Dihydro-6-hydroxymethylpterin-pyrophosphokinase HPPK"/>
    <property type="match status" value="1"/>
</dbReference>
<keyword evidence="5 15" id="KW-0808">Transferase</keyword>
<dbReference type="NCBIfam" id="TIGR01498">
    <property type="entry name" value="folK"/>
    <property type="match status" value="1"/>
</dbReference>
<sequence>MSLFYKDKSSPFLLSLTFYIFGRIIIPFLTYLCGMNQYPVFLLLGANLGDREATLSKAITLISERIAPVISASSLYETAPWGVEEQPAYLNQVISLTTEKEAKRVLQAALAIEKELGRERRLRWGARVIDIDVLFYGNKILTSEELEVPHPRLHQRKFTLVPLAEIAPEFVHPLLKKTIQQLLNECTDEGIVSLFKRFKTN</sequence>
<dbReference type="RefSeq" id="WP_310586975.1">
    <property type="nucleotide sequence ID" value="NZ_JACIBY010000002.1"/>
</dbReference>
<dbReference type="InterPro" id="IPR000550">
    <property type="entry name" value="Hppk"/>
</dbReference>
<evidence type="ECO:0000256" key="4">
    <source>
        <dbReference type="ARBA" id="ARBA00016218"/>
    </source>
</evidence>
<gene>
    <name evidence="15" type="ORF">FHS57_001253</name>
</gene>
<dbReference type="GO" id="GO:0046656">
    <property type="term" value="P:folic acid biosynthetic process"/>
    <property type="evidence" value="ECO:0007669"/>
    <property type="project" value="UniProtKB-KW"/>
</dbReference>
<dbReference type="GO" id="GO:0003848">
    <property type="term" value="F:2-amino-4-hydroxy-6-hydroxymethyldihydropteridine diphosphokinase activity"/>
    <property type="evidence" value="ECO:0007669"/>
    <property type="project" value="UniProtKB-EC"/>
</dbReference>
<evidence type="ECO:0000256" key="10">
    <source>
        <dbReference type="ARBA" id="ARBA00029409"/>
    </source>
</evidence>
<comment type="pathway">
    <text evidence="1">Cofactor biosynthesis; tetrahydrofolate biosynthesis; 2-amino-4-hydroxy-6-hydroxymethyl-7,8-dihydropteridine diphosphate from 7,8-dihydroneopterin triphosphate: step 4/4.</text>
</comment>
<accession>A0A7W5ZJZ5</accession>
<evidence type="ECO:0000313" key="15">
    <source>
        <dbReference type="EMBL" id="MBB3837259.1"/>
    </source>
</evidence>
<name>A0A7W5ZJZ5_9BACT</name>
<dbReference type="EMBL" id="JACIBY010000002">
    <property type="protein sequence ID" value="MBB3837259.1"/>
    <property type="molecule type" value="Genomic_DNA"/>
</dbReference>
<dbReference type="SUPFAM" id="SSF55083">
    <property type="entry name" value="6-hydroxymethyl-7,8-dihydropterin pyrophosphokinase, HPPK"/>
    <property type="match status" value="1"/>
</dbReference>